<dbReference type="Proteomes" id="UP001430953">
    <property type="component" value="Unassembled WGS sequence"/>
</dbReference>
<keyword evidence="2" id="KW-1003">Cell membrane</keyword>
<keyword evidence="6 10" id="KW-1133">Transmembrane helix</keyword>
<evidence type="ECO:0000256" key="4">
    <source>
        <dbReference type="ARBA" id="ARBA00022692"/>
    </source>
</evidence>
<gene>
    <name evidence="11" type="ORF">PUN28_010772</name>
</gene>
<feature type="transmembrane region" description="Helical" evidence="10">
    <location>
        <begin position="35"/>
        <end position="57"/>
    </location>
</feature>
<evidence type="ECO:0000256" key="8">
    <source>
        <dbReference type="ARBA" id="ARBA00023170"/>
    </source>
</evidence>
<evidence type="ECO:0000256" key="3">
    <source>
        <dbReference type="ARBA" id="ARBA00022606"/>
    </source>
</evidence>
<evidence type="ECO:0000313" key="12">
    <source>
        <dbReference type="Proteomes" id="UP001430953"/>
    </source>
</evidence>
<dbReference type="GO" id="GO:0004984">
    <property type="term" value="F:olfactory receptor activity"/>
    <property type="evidence" value="ECO:0007669"/>
    <property type="project" value="InterPro"/>
</dbReference>
<dbReference type="GO" id="GO:0005886">
    <property type="term" value="C:plasma membrane"/>
    <property type="evidence" value="ECO:0007669"/>
    <property type="project" value="UniProtKB-SubCell"/>
</dbReference>
<keyword evidence="5 10" id="KW-0552">Olfaction</keyword>
<name>A0AAW2FI18_9HYME</name>
<dbReference type="GO" id="GO:0005549">
    <property type="term" value="F:odorant binding"/>
    <property type="evidence" value="ECO:0007669"/>
    <property type="project" value="InterPro"/>
</dbReference>
<keyword evidence="8 10" id="KW-0675">Receptor</keyword>
<dbReference type="GO" id="GO:0007165">
    <property type="term" value="P:signal transduction"/>
    <property type="evidence" value="ECO:0007669"/>
    <property type="project" value="UniProtKB-KW"/>
</dbReference>
<dbReference type="Pfam" id="PF02949">
    <property type="entry name" value="7tm_6"/>
    <property type="match status" value="1"/>
</dbReference>
<sequence>MTNKKDIWKSRYYLILRTYMTISGTWPYRRLCDRYIHFIPTFIFSSSILIPQIMYVISGGDINNMIEGTTAAMISVIFSYKVATVMFSKNVKSCLKMIENDWLSLNTDEEKSILQYHTLHGQYLTTSYAVFMHMTQVFYLLKPVILTILETDVANSTKTSASSLPFFVDYGVDIDRFFYPITIHCYLAVFAHVFSTIAVDGLYCTLIQHACGMFSIIGHMLEDIGKNNNIHFDLTLNKTKDDDYKKALNCLRRHLQAIEFAELIEATFSHILLISVNLNVIGGSMTGIQMVMNLNKGARDAAAPMAIYIAQLVHIFLQFWQAQFLLDYSVIPYDSICRGNWYYTSKRCQRLFLLIMTRTVSPCKITAGKIITLSIEGFGT</sequence>
<protein>
    <recommendedName>
        <fullName evidence="10">Odorant receptor</fullName>
    </recommendedName>
</protein>
<dbReference type="EMBL" id="JADYXP020000010">
    <property type="protein sequence ID" value="KAL0115483.1"/>
    <property type="molecule type" value="Genomic_DNA"/>
</dbReference>
<evidence type="ECO:0000256" key="9">
    <source>
        <dbReference type="ARBA" id="ARBA00023224"/>
    </source>
</evidence>
<keyword evidence="4 10" id="KW-0812">Transmembrane</keyword>
<comment type="subcellular location">
    <subcellularLocation>
        <location evidence="1 10">Cell membrane</location>
        <topology evidence="1 10">Multi-pass membrane protein</topology>
    </subcellularLocation>
</comment>
<keyword evidence="7 10" id="KW-0472">Membrane</keyword>
<proteinExistence type="inferred from homology"/>
<evidence type="ECO:0000256" key="10">
    <source>
        <dbReference type="RuleBase" id="RU351113"/>
    </source>
</evidence>
<evidence type="ECO:0000256" key="7">
    <source>
        <dbReference type="ARBA" id="ARBA00023136"/>
    </source>
</evidence>
<comment type="similarity">
    <text evidence="10">Belongs to the insect chemoreceptor superfamily. Heteromeric odorant receptor channel (TC 1.A.69) family.</text>
</comment>
<evidence type="ECO:0000256" key="1">
    <source>
        <dbReference type="ARBA" id="ARBA00004651"/>
    </source>
</evidence>
<evidence type="ECO:0000256" key="5">
    <source>
        <dbReference type="ARBA" id="ARBA00022725"/>
    </source>
</evidence>
<accession>A0AAW2FI18</accession>
<evidence type="ECO:0000256" key="6">
    <source>
        <dbReference type="ARBA" id="ARBA00022989"/>
    </source>
</evidence>
<keyword evidence="12" id="KW-1185">Reference proteome</keyword>
<dbReference type="AlphaFoldDB" id="A0AAW2FI18"/>
<dbReference type="InterPro" id="IPR004117">
    <property type="entry name" value="7tm6_olfct_rcpt"/>
</dbReference>
<reference evidence="11 12" key="1">
    <citation type="submission" date="2023-03" db="EMBL/GenBank/DDBJ databases">
        <title>High recombination rates correlate with genetic variation in Cardiocondyla obscurior ants.</title>
        <authorList>
            <person name="Errbii M."/>
        </authorList>
    </citation>
    <scope>NUCLEOTIDE SEQUENCE [LARGE SCALE GENOMIC DNA]</scope>
    <source>
        <strain evidence="11">Alpha-2009</strain>
        <tissue evidence="11">Whole body</tissue>
    </source>
</reference>
<comment type="caution">
    <text evidence="11">The sequence shown here is derived from an EMBL/GenBank/DDBJ whole genome shotgun (WGS) entry which is preliminary data.</text>
</comment>
<dbReference type="PANTHER" id="PTHR21137">
    <property type="entry name" value="ODORANT RECEPTOR"/>
    <property type="match status" value="1"/>
</dbReference>
<feature type="transmembrane region" description="Helical" evidence="10">
    <location>
        <begin position="69"/>
        <end position="87"/>
    </location>
</feature>
<keyword evidence="3 10" id="KW-0716">Sensory transduction</keyword>
<organism evidence="11 12">
    <name type="scientific">Cardiocondyla obscurior</name>
    <dbReference type="NCBI Taxonomy" id="286306"/>
    <lineage>
        <taxon>Eukaryota</taxon>
        <taxon>Metazoa</taxon>
        <taxon>Ecdysozoa</taxon>
        <taxon>Arthropoda</taxon>
        <taxon>Hexapoda</taxon>
        <taxon>Insecta</taxon>
        <taxon>Pterygota</taxon>
        <taxon>Neoptera</taxon>
        <taxon>Endopterygota</taxon>
        <taxon>Hymenoptera</taxon>
        <taxon>Apocrita</taxon>
        <taxon>Aculeata</taxon>
        <taxon>Formicoidea</taxon>
        <taxon>Formicidae</taxon>
        <taxon>Myrmicinae</taxon>
        <taxon>Cardiocondyla</taxon>
    </lineage>
</organism>
<keyword evidence="9 10" id="KW-0807">Transducer</keyword>
<dbReference type="PANTHER" id="PTHR21137:SF35">
    <property type="entry name" value="ODORANT RECEPTOR 19A-RELATED"/>
    <property type="match status" value="1"/>
</dbReference>
<comment type="caution">
    <text evidence="10">Lacks conserved residue(s) required for the propagation of feature annotation.</text>
</comment>
<evidence type="ECO:0000256" key="2">
    <source>
        <dbReference type="ARBA" id="ARBA00022475"/>
    </source>
</evidence>
<evidence type="ECO:0000313" key="11">
    <source>
        <dbReference type="EMBL" id="KAL0115483.1"/>
    </source>
</evidence>